<evidence type="ECO:0000256" key="4">
    <source>
        <dbReference type="ARBA" id="ARBA00023136"/>
    </source>
</evidence>
<dbReference type="GO" id="GO:0016020">
    <property type="term" value="C:membrane"/>
    <property type="evidence" value="ECO:0007669"/>
    <property type="project" value="UniProtKB-SubCell"/>
</dbReference>
<feature type="transmembrane region" description="Helical" evidence="6">
    <location>
        <begin position="12"/>
        <end position="32"/>
    </location>
</feature>
<organism evidence="7 8">
    <name type="scientific">Halapricum salinum</name>
    <dbReference type="NCBI Taxonomy" id="1457250"/>
    <lineage>
        <taxon>Archaea</taxon>
        <taxon>Methanobacteriati</taxon>
        <taxon>Methanobacteriota</taxon>
        <taxon>Stenosarchaea group</taxon>
        <taxon>Halobacteria</taxon>
        <taxon>Halobacteriales</taxon>
        <taxon>Haloarculaceae</taxon>
        <taxon>Halapricum</taxon>
    </lineage>
</organism>
<dbReference type="GO" id="GO:0009003">
    <property type="term" value="F:signal peptidase activity"/>
    <property type="evidence" value="ECO:0007669"/>
    <property type="project" value="UniProtKB-EC"/>
</dbReference>
<feature type="transmembrane region" description="Helical" evidence="6">
    <location>
        <begin position="126"/>
        <end position="151"/>
    </location>
</feature>
<reference evidence="7 8" key="1">
    <citation type="journal article" date="2019" name="Nat. Commun.">
        <title>A new type of DNA phosphorothioation-based antiviral system in archaea.</title>
        <authorList>
            <person name="Xiong L."/>
            <person name="Liu S."/>
            <person name="Chen S."/>
            <person name="Xiao Y."/>
            <person name="Zhu B."/>
            <person name="Gao Y."/>
            <person name="Zhang Y."/>
            <person name="Chen B."/>
            <person name="Luo J."/>
            <person name="Deng Z."/>
            <person name="Chen X."/>
            <person name="Wang L."/>
            <person name="Chen S."/>
        </authorList>
    </citation>
    <scope>NUCLEOTIDE SEQUENCE [LARGE SCALE GENOMIC DNA]</scope>
    <source>
        <strain evidence="7 8">CBA1105</strain>
    </source>
</reference>
<name>A0A4D6HF13_9EURY</name>
<feature type="compositionally biased region" description="Acidic residues" evidence="5">
    <location>
        <begin position="247"/>
        <end position="265"/>
    </location>
</feature>
<dbReference type="NCBIfam" id="TIGR02228">
    <property type="entry name" value="sigpep_I_arch"/>
    <property type="match status" value="1"/>
</dbReference>
<evidence type="ECO:0000256" key="3">
    <source>
        <dbReference type="ARBA" id="ARBA00022989"/>
    </source>
</evidence>
<dbReference type="InterPro" id="IPR001733">
    <property type="entry name" value="Peptidase_S26B"/>
</dbReference>
<evidence type="ECO:0000256" key="1">
    <source>
        <dbReference type="ARBA" id="ARBA00004370"/>
    </source>
</evidence>
<evidence type="ECO:0000313" key="8">
    <source>
        <dbReference type="Proteomes" id="UP000296706"/>
    </source>
</evidence>
<dbReference type="Proteomes" id="UP000296706">
    <property type="component" value="Chromosome"/>
</dbReference>
<comment type="subcellular location">
    <subcellularLocation>
        <location evidence="1">Membrane</location>
    </subcellularLocation>
</comment>
<evidence type="ECO:0000256" key="5">
    <source>
        <dbReference type="SAM" id="MobiDB-lite"/>
    </source>
</evidence>
<dbReference type="RefSeq" id="WP_049992970.1">
    <property type="nucleotide sequence ID" value="NZ_CP031310.1"/>
</dbReference>
<dbReference type="GO" id="GO:0006465">
    <property type="term" value="P:signal peptide processing"/>
    <property type="evidence" value="ECO:0007669"/>
    <property type="project" value="InterPro"/>
</dbReference>
<proteinExistence type="predicted"/>
<keyword evidence="8" id="KW-1185">Reference proteome</keyword>
<accession>A0A4D6HF13</accession>
<evidence type="ECO:0000313" key="7">
    <source>
        <dbReference type="EMBL" id="QCC52644.1"/>
    </source>
</evidence>
<dbReference type="EMBL" id="CP031310">
    <property type="protein sequence ID" value="QCC52644.1"/>
    <property type="molecule type" value="Genomic_DNA"/>
</dbReference>
<gene>
    <name evidence="7" type="ORF">DV733_16020</name>
</gene>
<keyword evidence="2 6" id="KW-0812">Transmembrane</keyword>
<dbReference type="CDD" id="cd06530">
    <property type="entry name" value="S26_SPase_I"/>
    <property type="match status" value="1"/>
</dbReference>
<sequence>MTIERPSGRRVVQIIAICLVLIVVIPLLLYVIGQFVPFYGGYVVLSNSMMPEFHSGDVVFVHQNSPDHVQINDTITYHTPDSTGTTTHKVVDIVEEDNQTLFQTQGIANEEPDPYLVPPRAYVGEVLFSVPLIGVLITFLQTDLGIIFFVLTPLSLLIVSESWELAVAYFGSRPDEDAEDHGERSTPNDETAPEISSDDEATVVDFELSSVAVSSVFEENWSETADRPIEDDSNAAASGADFQEWIAFDEMEDRESEDDVERGEL</sequence>
<dbReference type="PANTHER" id="PTHR10806">
    <property type="entry name" value="SIGNAL PEPTIDASE COMPLEX CATALYTIC SUBUNIT SEC11"/>
    <property type="match status" value="1"/>
</dbReference>
<feature type="region of interest" description="Disordered" evidence="5">
    <location>
        <begin position="222"/>
        <end position="265"/>
    </location>
</feature>
<dbReference type="OrthoDB" id="4822at2157"/>
<dbReference type="STRING" id="1457250.GCA_000755225_02083"/>
<dbReference type="KEGG" id="hsn:DV733_16020"/>
<protein>
    <submittedName>
        <fullName evidence="7">Signal peptidase I</fullName>
        <ecNumber evidence="7">3.4.21.89</ecNumber>
    </submittedName>
</protein>
<keyword evidence="7" id="KW-0378">Hydrolase</keyword>
<keyword evidence="4 6" id="KW-0472">Membrane</keyword>
<feature type="region of interest" description="Disordered" evidence="5">
    <location>
        <begin position="174"/>
        <end position="199"/>
    </location>
</feature>
<dbReference type="InterPro" id="IPR019533">
    <property type="entry name" value="Peptidase_S26"/>
</dbReference>
<evidence type="ECO:0000256" key="6">
    <source>
        <dbReference type="SAM" id="Phobius"/>
    </source>
</evidence>
<dbReference type="EC" id="3.4.21.89" evidence="7"/>
<dbReference type="PANTHER" id="PTHR10806:SF6">
    <property type="entry name" value="SIGNAL PEPTIDASE COMPLEX CATALYTIC SUBUNIT SEC11"/>
    <property type="match status" value="1"/>
</dbReference>
<dbReference type="SUPFAM" id="SSF51306">
    <property type="entry name" value="LexA/Signal peptidase"/>
    <property type="match status" value="1"/>
</dbReference>
<dbReference type="GO" id="GO:0004252">
    <property type="term" value="F:serine-type endopeptidase activity"/>
    <property type="evidence" value="ECO:0007669"/>
    <property type="project" value="InterPro"/>
</dbReference>
<dbReference type="GeneID" id="39849397"/>
<keyword evidence="3 6" id="KW-1133">Transmembrane helix</keyword>
<dbReference type="InterPro" id="IPR036286">
    <property type="entry name" value="LexA/Signal_pep-like_sf"/>
</dbReference>
<evidence type="ECO:0000256" key="2">
    <source>
        <dbReference type="ARBA" id="ARBA00022692"/>
    </source>
</evidence>
<dbReference type="AlphaFoldDB" id="A0A4D6HF13"/>